<keyword evidence="1" id="KW-0472">Membrane</keyword>
<proteinExistence type="predicted"/>
<evidence type="ECO:0000313" key="2">
    <source>
        <dbReference type="EMBL" id="KAF9744087.1"/>
    </source>
</evidence>
<keyword evidence="1" id="KW-0812">Transmembrane</keyword>
<name>A0A8H7KBF5_BIOOC</name>
<keyword evidence="1" id="KW-1133">Transmembrane helix</keyword>
<feature type="transmembrane region" description="Helical" evidence="1">
    <location>
        <begin position="64"/>
        <end position="89"/>
    </location>
</feature>
<evidence type="ECO:0000313" key="3">
    <source>
        <dbReference type="Proteomes" id="UP000616885"/>
    </source>
</evidence>
<accession>A0A8H7KBF5</accession>
<dbReference type="EMBL" id="JADCTT010000015">
    <property type="protein sequence ID" value="KAF9744087.1"/>
    <property type="molecule type" value="Genomic_DNA"/>
</dbReference>
<sequence length="136" mass="15242">MATVQALRDGLFNASALMESRSSTKLGQNVQLLTYVSIFYLPLAFCAALWAIPNITDDATKIPFVLTTFITGSVTYSVVFNLGNIAEVFEEPYSGHRARLLQQMENDDTSSWQESRKQFEEFSPIRSEKKNYLSGG</sequence>
<reference evidence="2" key="1">
    <citation type="submission" date="2020-10" db="EMBL/GenBank/DDBJ databases">
        <title>High-Quality Genome Resource of Clonostachys rosea strain S41 by Oxford Nanopore Long-Read Sequencing.</title>
        <authorList>
            <person name="Wang H."/>
        </authorList>
    </citation>
    <scope>NUCLEOTIDE SEQUENCE</scope>
    <source>
        <strain evidence="2">S41</strain>
    </source>
</reference>
<feature type="transmembrane region" description="Helical" evidence="1">
    <location>
        <begin position="32"/>
        <end position="52"/>
    </location>
</feature>
<dbReference type="Proteomes" id="UP000616885">
    <property type="component" value="Unassembled WGS sequence"/>
</dbReference>
<dbReference type="AlphaFoldDB" id="A0A8H7KBF5"/>
<evidence type="ECO:0000256" key="1">
    <source>
        <dbReference type="SAM" id="Phobius"/>
    </source>
</evidence>
<gene>
    <name evidence="2" type="ORF">IM811_005667</name>
</gene>
<organism evidence="2 3">
    <name type="scientific">Bionectria ochroleuca</name>
    <name type="common">Gliocladium roseum</name>
    <dbReference type="NCBI Taxonomy" id="29856"/>
    <lineage>
        <taxon>Eukaryota</taxon>
        <taxon>Fungi</taxon>
        <taxon>Dikarya</taxon>
        <taxon>Ascomycota</taxon>
        <taxon>Pezizomycotina</taxon>
        <taxon>Sordariomycetes</taxon>
        <taxon>Hypocreomycetidae</taxon>
        <taxon>Hypocreales</taxon>
        <taxon>Bionectriaceae</taxon>
        <taxon>Clonostachys</taxon>
    </lineage>
</organism>
<comment type="caution">
    <text evidence="2">The sequence shown here is derived from an EMBL/GenBank/DDBJ whole genome shotgun (WGS) entry which is preliminary data.</text>
</comment>
<protein>
    <submittedName>
        <fullName evidence="2">Uncharacterized protein</fullName>
    </submittedName>
</protein>